<keyword evidence="2" id="KW-0732">Signal</keyword>
<proteinExistence type="predicted"/>
<evidence type="ECO:0000313" key="4">
    <source>
        <dbReference type="Proteomes" id="UP000799753"/>
    </source>
</evidence>
<protein>
    <submittedName>
        <fullName evidence="3">Uncharacterized protein</fullName>
    </submittedName>
</protein>
<dbReference type="AlphaFoldDB" id="A0A6A6RKH2"/>
<gene>
    <name evidence="3" type="ORF">P280DRAFT_474568</name>
</gene>
<accession>A0A6A6RKH2</accession>
<dbReference type="EMBL" id="MU006822">
    <property type="protein sequence ID" value="KAF2634504.1"/>
    <property type="molecule type" value="Genomic_DNA"/>
</dbReference>
<name>A0A6A6RKH2_9PLEO</name>
<reference evidence="3" key="1">
    <citation type="journal article" date="2020" name="Stud. Mycol.">
        <title>101 Dothideomycetes genomes: a test case for predicting lifestyles and emergence of pathogens.</title>
        <authorList>
            <person name="Haridas S."/>
            <person name="Albert R."/>
            <person name="Binder M."/>
            <person name="Bloem J."/>
            <person name="Labutti K."/>
            <person name="Salamov A."/>
            <person name="Andreopoulos B."/>
            <person name="Baker S."/>
            <person name="Barry K."/>
            <person name="Bills G."/>
            <person name="Bluhm B."/>
            <person name="Cannon C."/>
            <person name="Castanera R."/>
            <person name="Culley D."/>
            <person name="Daum C."/>
            <person name="Ezra D."/>
            <person name="Gonzalez J."/>
            <person name="Henrissat B."/>
            <person name="Kuo A."/>
            <person name="Liang C."/>
            <person name="Lipzen A."/>
            <person name="Lutzoni F."/>
            <person name="Magnuson J."/>
            <person name="Mondo S."/>
            <person name="Nolan M."/>
            <person name="Ohm R."/>
            <person name="Pangilinan J."/>
            <person name="Park H.-J."/>
            <person name="Ramirez L."/>
            <person name="Alfaro M."/>
            <person name="Sun H."/>
            <person name="Tritt A."/>
            <person name="Yoshinaga Y."/>
            <person name="Zwiers L.-H."/>
            <person name="Turgeon B."/>
            <person name="Goodwin S."/>
            <person name="Spatafora J."/>
            <person name="Crous P."/>
            <person name="Grigoriev I."/>
        </authorList>
    </citation>
    <scope>NUCLEOTIDE SEQUENCE</scope>
    <source>
        <strain evidence="3">CBS 473.64</strain>
    </source>
</reference>
<evidence type="ECO:0000313" key="3">
    <source>
        <dbReference type="EMBL" id="KAF2634504.1"/>
    </source>
</evidence>
<evidence type="ECO:0000256" key="1">
    <source>
        <dbReference type="SAM" id="MobiDB-lite"/>
    </source>
</evidence>
<feature type="signal peptide" evidence="2">
    <location>
        <begin position="1"/>
        <end position="17"/>
    </location>
</feature>
<evidence type="ECO:0000256" key="2">
    <source>
        <dbReference type="SAM" id="SignalP"/>
    </source>
</evidence>
<dbReference type="Proteomes" id="UP000799753">
    <property type="component" value="Unassembled WGS sequence"/>
</dbReference>
<sequence length="78" mass="7995">MQVLALTLLTLASLAIATTPAQSVATLSVPGASPKPDAKTRTLTSAPVATKSRKIGAWPIDISTGIRRIKSVVVVADT</sequence>
<feature type="chain" id="PRO_5025486783" evidence="2">
    <location>
        <begin position="18"/>
        <end position="78"/>
    </location>
</feature>
<keyword evidence="4" id="KW-1185">Reference proteome</keyword>
<feature type="region of interest" description="Disordered" evidence="1">
    <location>
        <begin position="27"/>
        <end position="46"/>
    </location>
</feature>
<organism evidence="3 4">
    <name type="scientific">Massarina eburnea CBS 473.64</name>
    <dbReference type="NCBI Taxonomy" id="1395130"/>
    <lineage>
        <taxon>Eukaryota</taxon>
        <taxon>Fungi</taxon>
        <taxon>Dikarya</taxon>
        <taxon>Ascomycota</taxon>
        <taxon>Pezizomycotina</taxon>
        <taxon>Dothideomycetes</taxon>
        <taxon>Pleosporomycetidae</taxon>
        <taxon>Pleosporales</taxon>
        <taxon>Massarineae</taxon>
        <taxon>Massarinaceae</taxon>
        <taxon>Massarina</taxon>
    </lineage>
</organism>